<dbReference type="NCBIfam" id="TIGR01447">
    <property type="entry name" value="recD"/>
    <property type="match status" value="1"/>
</dbReference>
<dbReference type="SUPFAM" id="SSF52540">
    <property type="entry name" value="P-loop containing nucleoside triphosphate hydrolases"/>
    <property type="match status" value="2"/>
</dbReference>
<keyword evidence="3" id="KW-0227">DNA damage</keyword>
<dbReference type="InterPro" id="IPR027785">
    <property type="entry name" value="UvrD-like_helicase_C"/>
</dbReference>
<keyword evidence="2" id="KW-0547">Nucleotide-binding</keyword>
<dbReference type="Gene3D" id="1.10.10.1020">
    <property type="entry name" value="RecBCD complex, subunit RecD, N-terminal domain"/>
    <property type="match status" value="1"/>
</dbReference>
<keyword evidence="10" id="KW-0413">Isomerase</keyword>
<dbReference type="GO" id="GO:0009338">
    <property type="term" value="C:exodeoxyribonuclease V complex"/>
    <property type="evidence" value="ECO:0007669"/>
    <property type="project" value="InterPro"/>
</dbReference>
<keyword evidence="4 13" id="KW-0378">Hydrolase</keyword>
<evidence type="ECO:0000256" key="3">
    <source>
        <dbReference type="ARBA" id="ARBA00022763"/>
    </source>
</evidence>
<dbReference type="Pfam" id="PF13538">
    <property type="entry name" value="UvrD_C_2"/>
    <property type="match status" value="1"/>
</dbReference>
<evidence type="ECO:0000259" key="11">
    <source>
        <dbReference type="Pfam" id="PF13538"/>
    </source>
</evidence>
<dbReference type="PANTHER" id="PTHR43788:SF6">
    <property type="entry name" value="DNA HELICASE B"/>
    <property type="match status" value="1"/>
</dbReference>
<dbReference type="GO" id="GO:0008854">
    <property type="term" value="F:exodeoxyribonuclease V activity"/>
    <property type="evidence" value="ECO:0007669"/>
    <property type="project" value="UniProtKB-EC"/>
</dbReference>
<evidence type="ECO:0000256" key="2">
    <source>
        <dbReference type="ARBA" id="ARBA00022741"/>
    </source>
</evidence>
<dbReference type="CDD" id="cd18809">
    <property type="entry name" value="SF1_C_RecD"/>
    <property type="match status" value="1"/>
</dbReference>
<dbReference type="InterPro" id="IPR006344">
    <property type="entry name" value="RecD"/>
</dbReference>
<accession>A0A484HHP7</accession>
<evidence type="ECO:0000256" key="6">
    <source>
        <dbReference type="ARBA" id="ARBA00022839"/>
    </source>
</evidence>
<dbReference type="EC" id="3.1.11.5" evidence="13"/>
<keyword evidence="5" id="KW-0347">Helicase</keyword>
<dbReference type="InterPro" id="IPR027417">
    <property type="entry name" value="P-loop_NTPase"/>
</dbReference>
<evidence type="ECO:0000256" key="7">
    <source>
        <dbReference type="ARBA" id="ARBA00022840"/>
    </source>
</evidence>
<evidence type="ECO:0000256" key="10">
    <source>
        <dbReference type="ARBA" id="ARBA00023235"/>
    </source>
</evidence>
<dbReference type="Gene3D" id="3.40.50.300">
    <property type="entry name" value="P-loop containing nucleotide triphosphate hydrolases"/>
    <property type="match status" value="3"/>
</dbReference>
<dbReference type="GO" id="GO:0006310">
    <property type="term" value="P:DNA recombination"/>
    <property type="evidence" value="ECO:0007669"/>
    <property type="project" value="InterPro"/>
</dbReference>
<evidence type="ECO:0000256" key="9">
    <source>
        <dbReference type="ARBA" id="ARBA00023204"/>
    </source>
</evidence>
<dbReference type="CDD" id="cd17933">
    <property type="entry name" value="DEXSc_RecD-like"/>
    <property type="match status" value="1"/>
</dbReference>
<dbReference type="AlphaFoldDB" id="A0A484HHP7"/>
<evidence type="ECO:0000256" key="5">
    <source>
        <dbReference type="ARBA" id="ARBA00022806"/>
    </source>
</evidence>
<keyword evidence="1" id="KW-0540">Nuclease</keyword>
<dbReference type="GO" id="GO:0017116">
    <property type="term" value="F:single-stranded DNA helicase activity"/>
    <property type="evidence" value="ECO:0007669"/>
    <property type="project" value="TreeGrafter"/>
</dbReference>
<evidence type="ECO:0000256" key="8">
    <source>
        <dbReference type="ARBA" id="ARBA00023125"/>
    </source>
</evidence>
<dbReference type="InterPro" id="IPR049550">
    <property type="entry name" value="RecD_N"/>
</dbReference>
<gene>
    <name evidence="13" type="primary">recD</name>
    <name evidence="13" type="ORF">EPICR_10212</name>
</gene>
<dbReference type="Pfam" id="PF21185">
    <property type="entry name" value="RecD_N"/>
    <property type="match status" value="1"/>
</dbReference>
<name>A0A484HHP7_9BACT</name>
<keyword evidence="9" id="KW-0234">DNA repair</keyword>
<dbReference type="Pfam" id="PF13245">
    <property type="entry name" value="AAA_19"/>
    <property type="match status" value="1"/>
</dbReference>
<keyword evidence="6" id="KW-0269">Exonuclease</keyword>
<sequence length="590" mass="63450">MPMLDALFENGFLSRIDFYFAKFIAEISGDDPDIALAAALAGRAAGEKHLCLSLESISGKRFFDKKTGRVIAACPEVSAWRETLLSSPVAGVPGDFRPLVLDSENRLYLFRNWRRERDIADFVLTRAGEGFDGPDSRALEAAMENIFPPGALPDDEQKKACALAASSGFCVISGGPGTGKTFVAAGIMALFLALCPKKEPVIRLCAPTGKAAARLGESVKRAREKLPLPNEIRSAIPDRAVTLHRLLRPIRGTSRFHHNEKNPLEADLIVADEASMMDAAMAARLFRAAPPGARLVLMGDKDQLASVEAGSVMADICGAASLSGHIAVLKKSYRFSKKSGVAALCGALGRGDTDQALSCMEDPAMKGVSFEEVGARPALFSKLSDLISRGDFFSFLSGDSRDPEAALARLDRLKILCASRKGPFGVLEVNRFAQRALARRGLADMSGEFYPGRPVMVLRNDYDLGLFNGDTGIILKSREPGAKGLGAFFPAPGGGVREISPFALPGHETVYAMTAHKSQGSEFDHVVLVLPDRDLPVLTRELLYTAATRAMKSVSIWGTPGILRAALSRKTRRFSGLGKRLEGRDSVVKI</sequence>
<evidence type="ECO:0000256" key="4">
    <source>
        <dbReference type="ARBA" id="ARBA00022801"/>
    </source>
</evidence>
<keyword evidence="7" id="KW-0067">ATP-binding</keyword>
<dbReference type="InterPro" id="IPR041851">
    <property type="entry name" value="RecD_N_sf"/>
</dbReference>
<dbReference type="InterPro" id="IPR050534">
    <property type="entry name" value="Coronavir_polyprotein_1ab"/>
</dbReference>
<dbReference type="HAMAP" id="MF_01487">
    <property type="entry name" value="RecD"/>
    <property type="match status" value="1"/>
</dbReference>
<evidence type="ECO:0000256" key="1">
    <source>
        <dbReference type="ARBA" id="ARBA00022722"/>
    </source>
</evidence>
<proteinExistence type="inferred from homology"/>
<keyword evidence="8" id="KW-0238">DNA-binding</keyword>
<dbReference type="GO" id="GO:0005524">
    <property type="term" value="F:ATP binding"/>
    <property type="evidence" value="ECO:0007669"/>
    <property type="project" value="UniProtKB-KW"/>
</dbReference>
<reference evidence="13" key="1">
    <citation type="submission" date="2019-01" db="EMBL/GenBank/DDBJ databases">
        <authorList>
            <consortium name="Genoscope - CEA"/>
            <person name="William W."/>
        </authorList>
    </citation>
    <scope>NUCLEOTIDE SEQUENCE</scope>
    <source>
        <strain evidence="13">CR-1</strain>
    </source>
</reference>
<feature type="domain" description="UvrD-like helicase C-terminal" evidence="11">
    <location>
        <begin position="510"/>
        <end position="554"/>
    </location>
</feature>
<evidence type="ECO:0000313" key="13">
    <source>
        <dbReference type="EMBL" id="VEN72713.1"/>
    </source>
</evidence>
<organism evidence="13">
    <name type="scientific">uncultured Desulfobacteraceae bacterium</name>
    <dbReference type="NCBI Taxonomy" id="218296"/>
    <lineage>
        <taxon>Bacteria</taxon>
        <taxon>Pseudomonadati</taxon>
        <taxon>Thermodesulfobacteriota</taxon>
        <taxon>Desulfobacteria</taxon>
        <taxon>Desulfobacterales</taxon>
        <taxon>Desulfobacteraceae</taxon>
        <taxon>environmental samples</taxon>
    </lineage>
</organism>
<dbReference type="PANTHER" id="PTHR43788">
    <property type="entry name" value="DNA2/NAM7 HELICASE FAMILY MEMBER"/>
    <property type="match status" value="1"/>
</dbReference>
<evidence type="ECO:0000259" key="12">
    <source>
        <dbReference type="Pfam" id="PF21185"/>
    </source>
</evidence>
<dbReference type="EMBL" id="CAACVI010000001">
    <property type="protein sequence ID" value="VEN72713.1"/>
    <property type="molecule type" value="Genomic_DNA"/>
</dbReference>
<feature type="domain" description="RecBCD enzyme subunit RecD N-terminal" evidence="12">
    <location>
        <begin position="9"/>
        <end position="108"/>
    </location>
</feature>
<dbReference type="GO" id="GO:0006302">
    <property type="term" value="P:double-strand break repair"/>
    <property type="evidence" value="ECO:0007669"/>
    <property type="project" value="InterPro"/>
</dbReference>
<dbReference type="GO" id="GO:0003677">
    <property type="term" value="F:DNA binding"/>
    <property type="evidence" value="ECO:0007669"/>
    <property type="project" value="UniProtKB-KW"/>
</dbReference>
<protein>
    <submittedName>
        <fullName evidence="13">RecBCD enzyme subunit RecD</fullName>
        <ecNumber evidence="13">3.1.11.5</ecNumber>
    </submittedName>
</protein>